<dbReference type="AlphaFoldDB" id="A0A2N9VVZ4"/>
<dbReference type="SUPFAM" id="SSF55729">
    <property type="entry name" value="Acyl-CoA N-acyltransferases (Nat)"/>
    <property type="match status" value="1"/>
</dbReference>
<keyword evidence="3" id="KW-1185">Reference proteome</keyword>
<dbReference type="GO" id="GO:0016747">
    <property type="term" value="F:acyltransferase activity, transferring groups other than amino-acyl groups"/>
    <property type="evidence" value="ECO:0007669"/>
    <property type="project" value="InterPro"/>
</dbReference>
<dbReference type="Pfam" id="PF00583">
    <property type="entry name" value="Acetyltransf_1"/>
    <property type="match status" value="1"/>
</dbReference>
<evidence type="ECO:0000259" key="1">
    <source>
        <dbReference type="PROSITE" id="PS51186"/>
    </source>
</evidence>
<dbReference type="Gene3D" id="3.40.630.30">
    <property type="match status" value="1"/>
</dbReference>
<keyword evidence="2" id="KW-0808">Transferase</keyword>
<evidence type="ECO:0000313" key="3">
    <source>
        <dbReference type="Proteomes" id="UP000232163"/>
    </source>
</evidence>
<accession>A0A2N9VVZ4</accession>
<comment type="caution">
    <text evidence="2">The sequence shown here is derived from an EMBL/GenBank/DDBJ whole genome shotgun (WGS) entry which is preliminary data.</text>
</comment>
<evidence type="ECO:0000313" key="2">
    <source>
        <dbReference type="EMBL" id="PIO43662.1"/>
    </source>
</evidence>
<name>A0A2N9VVZ4_9HYPH</name>
<sequence length="178" mass="20304">MTDITKSRILKTRVTHLEMTERPTQSVPTPVSFKLALMRATKISLPFYRFLYEQVGKPHHWSVHRHLNDEALAAIIHRANVDIHVLYADGSPAGFFELVIDEEQGVAEILYFGLVPEFQGRGLAKFFLNEAISTAWMSSPQKVIIETNTLDSPRALQMYQRMGFKPVSFAEAEIEAWN</sequence>
<organism evidence="2 3">
    <name type="scientific">Phyllobacterium zundukense</name>
    <dbReference type="NCBI Taxonomy" id="1867719"/>
    <lineage>
        <taxon>Bacteria</taxon>
        <taxon>Pseudomonadati</taxon>
        <taxon>Pseudomonadota</taxon>
        <taxon>Alphaproteobacteria</taxon>
        <taxon>Hyphomicrobiales</taxon>
        <taxon>Phyllobacteriaceae</taxon>
        <taxon>Phyllobacterium</taxon>
    </lineage>
</organism>
<dbReference type="EMBL" id="MZMT01000037">
    <property type="protein sequence ID" value="PIO43662.1"/>
    <property type="molecule type" value="Genomic_DNA"/>
</dbReference>
<dbReference type="PROSITE" id="PS51186">
    <property type="entry name" value="GNAT"/>
    <property type="match status" value="1"/>
</dbReference>
<dbReference type="RefSeq" id="WP_099998721.1">
    <property type="nucleotide sequence ID" value="NZ_CP017940.1"/>
</dbReference>
<dbReference type="Proteomes" id="UP000232163">
    <property type="component" value="Unassembled WGS sequence"/>
</dbReference>
<dbReference type="OrthoDB" id="275336at2"/>
<proteinExistence type="predicted"/>
<protein>
    <submittedName>
        <fullName evidence="2">GNAT family N-acetyltransferase</fullName>
    </submittedName>
</protein>
<gene>
    <name evidence="2" type="ORF">B5P45_17320</name>
</gene>
<dbReference type="CDD" id="cd04301">
    <property type="entry name" value="NAT_SF"/>
    <property type="match status" value="1"/>
</dbReference>
<dbReference type="InterPro" id="IPR016181">
    <property type="entry name" value="Acyl_CoA_acyltransferase"/>
</dbReference>
<reference evidence="3" key="1">
    <citation type="journal article" date="2017" name="Int J Environ Stud">
        <title>Does the Miocene-Pliocene relict legume Oxytropis triphylla form nitrogen-fixing nodules with a combination of bacterial strains?</title>
        <authorList>
            <person name="Safronova V."/>
            <person name="Belimov A."/>
            <person name="Sazanova A."/>
            <person name="Kuznetsova I."/>
            <person name="Popova J."/>
            <person name="Andronov E."/>
            <person name="Verkhozina A."/>
            <person name="Tikhonovich I."/>
        </authorList>
    </citation>
    <scope>NUCLEOTIDE SEQUENCE [LARGE SCALE GENOMIC DNA]</scope>
    <source>
        <strain evidence="3">Tri-38</strain>
    </source>
</reference>
<dbReference type="InterPro" id="IPR000182">
    <property type="entry name" value="GNAT_dom"/>
</dbReference>
<dbReference type="KEGG" id="pht:BLM14_06935"/>
<feature type="domain" description="N-acetyltransferase" evidence="1">
    <location>
        <begin position="35"/>
        <end position="178"/>
    </location>
</feature>